<name>A0ACC1HFW0_9FUNG</name>
<protein>
    <submittedName>
        <fullName evidence="1">Uncharacterized protein</fullName>
    </submittedName>
</protein>
<proteinExistence type="predicted"/>
<keyword evidence="2" id="KW-1185">Reference proteome</keyword>
<gene>
    <name evidence="1" type="ORF">EV182_003909</name>
</gene>
<comment type="caution">
    <text evidence="1">The sequence shown here is derived from an EMBL/GenBank/DDBJ whole genome shotgun (WGS) entry which is preliminary data.</text>
</comment>
<accession>A0ACC1HFW0</accession>
<sequence>AHDPDRVAVLRSLRALPTKRLVEVWKCGTLDVCIDVTEAHGDFYGDATFGNLNWSPNGRYLAYTAEFPERAGAKRNVVKHGSNADTTSKSEEGSSRRGDPASKGYAGVADPRKYEIEEDWGESYNGKRPPAIVVVDLEKQEAYTLFDKFAEAKVSPGQVRLVGGEGSERLVFTGYSYKTRKYGIIACQNRPAKIYQCDLGGNDWKDLTPEYHSVRSPRVSPCGRYMAFIVSNLGGAHAGTSRLGVYDFETERSWIVVPEVQVPNSKITAASKDGEVDLPPGFPGLHAGQLPNKCWVRLDSDNASGIGEYVLLANSLWRSRMTVLAIDFAAKKLPNATPRLALGKLVRSRDGDNGLVVAGGRYADLSLPGLDSEGVKIVSRNVEWEVMDFPMVASDVNAIIIRPSKKVLEEGGSHFTHYFIKEGQGSPLVIYPHGGPHMTYHTDYYKEPIALAVMGFTVALINYTGSLGFGQKSITDLVGNIGTLEVAQVQNIAAHLIENAHSLGIDPERTIFNGGSHSGLIGAHVAGLFPNFYKAIILRNPVINVGENLVNSDVPDWSWAEAGMEFDFTKPRLLTPEAYQRLWKVSPQKYVDKVVDPVLLAIGQQDRRVPPSQGKTYYHLLKAHSKAHVE</sequence>
<feature type="non-terminal residue" evidence="1">
    <location>
        <position position="1"/>
    </location>
</feature>
<organism evidence="1 2">
    <name type="scientific">Spiromyces aspiralis</name>
    <dbReference type="NCBI Taxonomy" id="68401"/>
    <lineage>
        <taxon>Eukaryota</taxon>
        <taxon>Fungi</taxon>
        <taxon>Fungi incertae sedis</taxon>
        <taxon>Zoopagomycota</taxon>
        <taxon>Kickxellomycotina</taxon>
        <taxon>Kickxellomycetes</taxon>
        <taxon>Kickxellales</taxon>
        <taxon>Kickxellaceae</taxon>
        <taxon>Spiromyces</taxon>
    </lineage>
</organism>
<reference evidence="1" key="1">
    <citation type="submission" date="2022-06" db="EMBL/GenBank/DDBJ databases">
        <title>Phylogenomic reconstructions and comparative analyses of Kickxellomycotina fungi.</title>
        <authorList>
            <person name="Reynolds N.K."/>
            <person name="Stajich J.E."/>
            <person name="Barry K."/>
            <person name="Grigoriev I.V."/>
            <person name="Crous P."/>
            <person name="Smith M.E."/>
        </authorList>
    </citation>
    <scope>NUCLEOTIDE SEQUENCE</scope>
    <source>
        <strain evidence="1">RSA 2271</strain>
    </source>
</reference>
<evidence type="ECO:0000313" key="1">
    <source>
        <dbReference type="EMBL" id="KAJ1674127.1"/>
    </source>
</evidence>
<dbReference type="EMBL" id="JAMZIH010006241">
    <property type="protein sequence ID" value="KAJ1674127.1"/>
    <property type="molecule type" value="Genomic_DNA"/>
</dbReference>
<dbReference type="Proteomes" id="UP001145114">
    <property type="component" value="Unassembled WGS sequence"/>
</dbReference>
<evidence type="ECO:0000313" key="2">
    <source>
        <dbReference type="Proteomes" id="UP001145114"/>
    </source>
</evidence>